<accession>G3HW04</accession>
<gene>
    <name evidence="1" type="ORF">I79_015151</name>
</gene>
<sequence length="53" mass="6201">MEAHRLKYSLNSEPFQAQETMPHSADLRVHLYIILKTPLLHFFVVNHCEGNHS</sequence>
<protein>
    <submittedName>
        <fullName evidence="1">Uncharacterized protein</fullName>
    </submittedName>
</protein>
<evidence type="ECO:0000313" key="2">
    <source>
        <dbReference type="Proteomes" id="UP000001075"/>
    </source>
</evidence>
<organism evidence="1 2">
    <name type="scientific">Cricetulus griseus</name>
    <name type="common">Chinese hamster</name>
    <name type="synonym">Cricetulus barabensis griseus</name>
    <dbReference type="NCBI Taxonomy" id="10029"/>
    <lineage>
        <taxon>Eukaryota</taxon>
        <taxon>Metazoa</taxon>
        <taxon>Chordata</taxon>
        <taxon>Craniata</taxon>
        <taxon>Vertebrata</taxon>
        <taxon>Euteleostomi</taxon>
        <taxon>Mammalia</taxon>
        <taxon>Eutheria</taxon>
        <taxon>Euarchontoglires</taxon>
        <taxon>Glires</taxon>
        <taxon>Rodentia</taxon>
        <taxon>Myomorpha</taxon>
        <taxon>Muroidea</taxon>
        <taxon>Cricetidae</taxon>
        <taxon>Cricetinae</taxon>
        <taxon>Cricetulus</taxon>
    </lineage>
</organism>
<reference evidence="2" key="1">
    <citation type="journal article" date="2011" name="Nat. Biotechnol.">
        <title>The genomic sequence of the Chinese hamster ovary (CHO)-K1 cell line.</title>
        <authorList>
            <person name="Xu X."/>
            <person name="Nagarajan H."/>
            <person name="Lewis N.E."/>
            <person name="Pan S."/>
            <person name="Cai Z."/>
            <person name="Liu X."/>
            <person name="Chen W."/>
            <person name="Xie M."/>
            <person name="Wang W."/>
            <person name="Hammond S."/>
            <person name="Andersen M.R."/>
            <person name="Neff N."/>
            <person name="Passarelli B."/>
            <person name="Koh W."/>
            <person name="Fan H.C."/>
            <person name="Wang J."/>
            <person name="Gui Y."/>
            <person name="Lee K.H."/>
            <person name="Betenbaugh M.J."/>
            <person name="Quake S.R."/>
            <person name="Famili I."/>
            <person name="Palsson B.O."/>
            <person name="Wang J."/>
        </authorList>
    </citation>
    <scope>NUCLEOTIDE SEQUENCE [LARGE SCALE GENOMIC DNA]</scope>
    <source>
        <strain evidence="2">CHO K1 cell line</strain>
    </source>
</reference>
<name>G3HW04_CRIGR</name>
<dbReference type="AlphaFoldDB" id="G3HW04"/>
<proteinExistence type="predicted"/>
<evidence type="ECO:0000313" key="1">
    <source>
        <dbReference type="EMBL" id="EGW02867.1"/>
    </source>
</evidence>
<dbReference type="InParanoid" id="G3HW04"/>
<dbReference type="EMBL" id="JH000810">
    <property type="protein sequence ID" value="EGW02867.1"/>
    <property type="molecule type" value="Genomic_DNA"/>
</dbReference>
<dbReference type="Proteomes" id="UP000001075">
    <property type="component" value="Unassembled WGS sequence"/>
</dbReference>